<dbReference type="InterPro" id="IPR000524">
    <property type="entry name" value="Tscrpt_reg_HTH_GntR"/>
</dbReference>
<proteinExistence type="predicted"/>
<dbReference type="RefSeq" id="WP_108998158.1">
    <property type="nucleotide sequence ID" value="NZ_QEEX01000001.1"/>
</dbReference>
<dbReference type="Pfam" id="PF07729">
    <property type="entry name" value="FCD"/>
    <property type="match status" value="1"/>
</dbReference>
<dbReference type="Gene3D" id="1.20.120.530">
    <property type="entry name" value="GntR ligand-binding domain-like"/>
    <property type="match status" value="1"/>
</dbReference>
<evidence type="ECO:0000313" key="5">
    <source>
        <dbReference type="EMBL" id="PWB98453.1"/>
    </source>
</evidence>
<keyword evidence="1" id="KW-0805">Transcription regulation</keyword>
<keyword evidence="2" id="KW-0238">DNA-binding</keyword>
<keyword evidence="6" id="KW-1185">Reference proteome</keyword>
<dbReference type="SMART" id="SM00345">
    <property type="entry name" value="HTH_GNTR"/>
    <property type="match status" value="1"/>
</dbReference>
<evidence type="ECO:0000256" key="1">
    <source>
        <dbReference type="ARBA" id="ARBA00023015"/>
    </source>
</evidence>
<evidence type="ECO:0000256" key="3">
    <source>
        <dbReference type="ARBA" id="ARBA00023163"/>
    </source>
</evidence>
<dbReference type="InterPro" id="IPR036390">
    <property type="entry name" value="WH_DNA-bd_sf"/>
</dbReference>
<reference evidence="6" key="1">
    <citation type="submission" date="2018-04" db="EMBL/GenBank/DDBJ databases">
        <authorList>
            <person name="Liu S."/>
            <person name="Wang Z."/>
            <person name="Li J."/>
        </authorList>
    </citation>
    <scope>NUCLEOTIDE SEQUENCE [LARGE SCALE GENOMIC DNA]</scope>
    <source>
        <strain evidence="6">S1194</strain>
    </source>
</reference>
<dbReference type="SUPFAM" id="SSF46785">
    <property type="entry name" value="Winged helix' DNA-binding domain"/>
    <property type="match status" value="1"/>
</dbReference>
<dbReference type="Pfam" id="PF00392">
    <property type="entry name" value="GntR"/>
    <property type="match status" value="1"/>
</dbReference>
<keyword evidence="3" id="KW-0804">Transcription</keyword>
<dbReference type="InterPro" id="IPR011711">
    <property type="entry name" value="GntR_C"/>
</dbReference>
<dbReference type="PANTHER" id="PTHR43537">
    <property type="entry name" value="TRANSCRIPTIONAL REGULATOR, GNTR FAMILY"/>
    <property type="match status" value="1"/>
</dbReference>
<gene>
    <name evidence="5" type="ORF">DF220_05025</name>
</gene>
<evidence type="ECO:0000259" key="4">
    <source>
        <dbReference type="PROSITE" id="PS50949"/>
    </source>
</evidence>
<feature type="domain" description="HTH gntR-type" evidence="4">
    <location>
        <begin position="23"/>
        <end position="90"/>
    </location>
</feature>
<dbReference type="SMART" id="SM00895">
    <property type="entry name" value="FCD"/>
    <property type="match status" value="1"/>
</dbReference>
<accession>A0A2U1T3W0</accession>
<dbReference type="GO" id="GO:0003700">
    <property type="term" value="F:DNA-binding transcription factor activity"/>
    <property type="evidence" value="ECO:0007669"/>
    <property type="project" value="InterPro"/>
</dbReference>
<protein>
    <submittedName>
        <fullName evidence="5">GntR family transcriptional regulator</fullName>
    </submittedName>
</protein>
<dbReference type="Gene3D" id="1.10.10.10">
    <property type="entry name" value="Winged helix-like DNA-binding domain superfamily/Winged helix DNA-binding domain"/>
    <property type="match status" value="1"/>
</dbReference>
<dbReference type="GO" id="GO:0003677">
    <property type="term" value="F:DNA binding"/>
    <property type="evidence" value="ECO:0007669"/>
    <property type="project" value="UniProtKB-KW"/>
</dbReference>
<organism evidence="5 6">
    <name type="scientific">Homoserinimonas hongtaonis</name>
    <dbReference type="NCBI Taxonomy" id="2079791"/>
    <lineage>
        <taxon>Bacteria</taxon>
        <taxon>Bacillati</taxon>
        <taxon>Actinomycetota</taxon>
        <taxon>Actinomycetes</taxon>
        <taxon>Micrococcales</taxon>
        <taxon>Microbacteriaceae</taxon>
        <taxon>Homoserinimonas</taxon>
    </lineage>
</organism>
<dbReference type="AlphaFoldDB" id="A0A2U1T3W0"/>
<dbReference type="PANTHER" id="PTHR43537:SF44">
    <property type="entry name" value="GNTR FAMILY REGULATORY PROTEIN"/>
    <property type="match status" value="1"/>
</dbReference>
<dbReference type="InterPro" id="IPR036388">
    <property type="entry name" value="WH-like_DNA-bd_sf"/>
</dbReference>
<evidence type="ECO:0000313" key="6">
    <source>
        <dbReference type="Proteomes" id="UP000244978"/>
    </source>
</evidence>
<dbReference type="PROSITE" id="PS50949">
    <property type="entry name" value="HTH_GNTR"/>
    <property type="match status" value="1"/>
</dbReference>
<dbReference type="Proteomes" id="UP000244978">
    <property type="component" value="Unassembled WGS sequence"/>
</dbReference>
<comment type="caution">
    <text evidence="5">The sequence shown here is derived from an EMBL/GenBank/DDBJ whole genome shotgun (WGS) entry which is preliminary data.</text>
</comment>
<dbReference type="InterPro" id="IPR008920">
    <property type="entry name" value="TF_FadR/GntR_C"/>
</dbReference>
<dbReference type="SUPFAM" id="SSF48008">
    <property type="entry name" value="GntR ligand-binding domain-like"/>
    <property type="match status" value="1"/>
</dbReference>
<name>A0A2U1T3W0_9MICO</name>
<sequence length="273" mass="29805">MFTHGDDAPSLSGFVSARTVDTPGLHNRVLDELGQAICEGRLAAGDIITTEELENRYQVSRSVIRESLRALEAMGMVTSKRRVGNRILPMAEWNVYDLSVIRWRLAGRGRIEQLRSLTELRTAIEPEAARLAAQRSATTNAGALARASDLMGLAGQLWAAGRSGDQDKFLELDIEFHALIMNMSGNEMFSRLNNLVSEVLIGRTNYGLMPQFPHSDALQMHVDVANAIQSGNADLAGSSMLGIMNRTIAEMADIWNDPAAAHQAGDKGLTHYS</sequence>
<dbReference type="CDD" id="cd07377">
    <property type="entry name" value="WHTH_GntR"/>
    <property type="match status" value="1"/>
</dbReference>
<dbReference type="EMBL" id="QEEX01000001">
    <property type="protein sequence ID" value="PWB98453.1"/>
    <property type="molecule type" value="Genomic_DNA"/>
</dbReference>
<evidence type="ECO:0000256" key="2">
    <source>
        <dbReference type="ARBA" id="ARBA00023125"/>
    </source>
</evidence>